<protein>
    <submittedName>
        <fullName evidence="1">Uncharacterized protein</fullName>
    </submittedName>
</protein>
<comment type="caution">
    <text evidence="1">The sequence shown here is derived from an EMBL/GenBank/DDBJ whole genome shotgun (WGS) entry which is preliminary data.</text>
</comment>
<name>A0A4Z1PNL4_9PEZI</name>
<evidence type="ECO:0000313" key="2">
    <source>
        <dbReference type="Proteomes" id="UP000298493"/>
    </source>
</evidence>
<sequence>MPTGAISGFYWDVVDELSRPSIARRQQSKKVDQRMSDKAVECHMNGFSALIEFMGRISFRTNLAVCFIADWQIVCNIRFD</sequence>
<proteinExistence type="predicted"/>
<dbReference type="Proteomes" id="UP000298493">
    <property type="component" value="Unassembled WGS sequence"/>
</dbReference>
<keyword evidence="2" id="KW-1185">Reference proteome</keyword>
<organism evidence="1 2">
    <name type="scientific">Venturia nashicola</name>
    <dbReference type="NCBI Taxonomy" id="86259"/>
    <lineage>
        <taxon>Eukaryota</taxon>
        <taxon>Fungi</taxon>
        <taxon>Dikarya</taxon>
        <taxon>Ascomycota</taxon>
        <taxon>Pezizomycotina</taxon>
        <taxon>Dothideomycetes</taxon>
        <taxon>Pleosporomycetidae</taxon>
        <taxon>Venturiales</taxon>
        <taxon>Venturiaceae</taxon>
        <taxon>Venturia</taxon>
    </lineage>
</organism>
<dbReference type="EMBL" id="SNSC02000005">
    <property type="protein sequence ID" value="TID24242.1"/>
    <property type="molecule type" value="Genomic_DNA"/>
</dbReference>
<gene>
    <name evidence="1" type="ORF">E6O75_ATG02607</name>
</gene>
<reference evidence="1 2" key="1">
    <citation type="submission" date="2019-04" db="EMBL/GenBank/DDBJ databases">
        <title>High contiguity whole genome sequence and gene annotation resource for two Venturia nashicola isolates.</title>
        <authorList>
            <person name="Prokchorchik M."/>
            <person name="Won K."/>
            <person name="Lee Y."/>
            <person name="Choi E.D."/>
            <person name="Segonzac C."/>
            <person name="Sohn K.H."/>
        </authorList>
    </citation>
    <scope>NUCLEOTIDE SEQUENCE [LARGE SCALE GENOMIC DNA]</scope>
    <source>
        <strain evidence="1 2">PRI2</strain>
    </source>
</reference>
<evidence type="ECO:0000313" key="1">
    <source>
        <dbReference type="EMBL" id="TID24242.1"/>
    </source>
</evidence>
<dbReference type="AlphaFoldDB" id="A0A4Z1PNL4"/>
<accession>A0A4Z1PNL4</accession>